<evidence type="ECO:0000256" key="5">
    <source>
        <dbReference type="ARBA" id="ARBA00022968"/>
    </source>
</evidence>
<evidence type="ECO:0000256" key="1">
    <source>
        <dbReference type="ARBA" id="ARBA00004323"/>
    </source>
</evidence>
<evidence type="ECO:0000256" key="8">
    <source>
        <dbReference type="ARBA" id="ARBA00023136"/>
    </source>
</evidence>
<dbReference type="GO" id="GO:0008146">
    <property type="term" value="F:sulfotransferase activity"/>
    <property type="evidence" value="ECO:0007669"/>
    <property type="project" value="InterPro"/>
</dbReference>
<evidence type="ECO:0000256" key="9">
    <source>
        <dbReference type="ARBA" id="ARBA00023180"/>
    </source>
</evidence>
<dbReference type="InterPro" id="IPR007734">
    <property type="entry name" value="Heparan_SO4_2-O-STrfase"/>
</dbReference>
<keyword evidence="12" id="KW-1185">Reference proteome</keyword>
<dbReference type="InterPro" id="IPR027417">
    <property type="entry name" value="P-loop_NTPase"/>
</dbReference>
<sequence>MARGKYGGKSKKIGLVANLRARLGYIVITLCIGLVCFYIGRVEFLAEKLQEAEKIGRMKNEVAVNQQIAMHGYQHQSAAPQAQFQNIAPSNNFIQPQSTNPVNLQKVHAGIKNLPQDVRARENAHQNTVQSFGLGNALEPAAKVMEQVERLVAQEVHDTVGAIGNAAGAVNSAVNHVINVGKQMEDGINLNFQPEKLLPEPQDRPSLDISALIASANPIDIEKIFREQTSELAKYPLSHLKASAFYTYEPAKWNWQNMNFKTRKPNPNFIFHNKLPKSGSSTMNQLLRNLAKKNNFNFAKVEPNQIPNDRFDLEKPLVKFVQETKKEPYFLLKHHFHFNFTRHGLRQPTFVNVIRDPVDWYTSQYYFRRFGWVQSTTTRDSFVGSQEDRERSIDGCIQQGLMECTKPSYKYIQYLCGNHPHCRTVDVSEELKAKASNLAKINVLRNFYAVGILEQFVDTLKTFEAILPNYYSGVLDIWNSQMLQEKRNRTKTLNRKELSNHSREFLMKGPLKWETDLYIFVRALFNERLRRYDITPTGVQIT</sequence>
<comment type="subcellular location">
    <subcellularLocation>
        <location evidence="1">Golgi apparatus membrane</location>
        <topology evidence="1">Single-pass type II membrane protein</topology>
    </subcellularLocation>
</comment>
<evidence type="ECO:0000313" key="12">
    <source>
        <dbReference type="Proteomes" id="UP000001307"/>
    </source>
</evidence>
<protein>
    <recommendedName>
        <fullName evidence="13">Sulfotransferase</fullName>
    </recommendedName>
</protein>
<dbReference type="InParanoid" id="E4X7R3"/>
<name>E4X7R3_OIKDI</name>
<evidence type="ECO:0000256" key="4">
    <source>
        <dbReference type="ARBA" id="ARBA00022692"/>
    </source>
</evidence>
<evidence type="ECO:0000256" key="7">
    <source>
        <dbReference type="ARBA" id="ARBA00023034"/>
    </source>
</evidence>
<proteinExistence type="inferred from homology"/>
<dbReference type="EMBL" id="FN653028">
    <property type="protein sequence ID" value="CBY18736.1"/>
    <property type="molecule type" value="Genomic_DNA"/>
</dbReference>
<dbReference type="Pfam" id="PF03567">
    <property type="entry name" value="Sulfotransfer_2"/>
    <property type="match status" value="1"/>
</dbReference>
<dbReference type="OrthoDB" id="10019582at2759"/>
<keyword evidence="8 10" id="KW-0472">Membrane</keyword>
<dbReference type="Proteomes" id="UP000001307">
    <property type="component" value="Unassembled WGS sequence"/>
</dbReference>
<evidence type="ECO:0000256" key="2">
    <source>
        <dbReference type="ARBA" id="ARBA00010569"/>
    </source>
</evidence>
<keyword evidence="4 10" id="KW-0812">Transmembrane</keyword>
<keyword evidence="3" id="KW-0808">Transferase</keyword>
<organism evidence="11">
    <name type="scientific">Oikopleura dioica</name>
    <name type="common">Tunicate</name>
    <dbReference type="NCBI Taxonomy" id="34765"/>
    <lineage>
        <taxon>Eukaryota</taxon>
        <taxon>Metazoa</taxon>
        <taxon>Chordata</taxon>
        <taxon>Tunicata</taxon>
        <taxon>Appendicularia</taxon>
        <taxon>Copelata</taxon>
        <taxon>Oikopleuridae</taxon>
        <taxon>Oikopleura</taxon>
    </lineage>
</organism>
<reference evidence="11" key="1">
    <citation type="journal article" date="2010" name="Science">
        <title>Plasticity of animal genome architecture unmasked by rapid evolution of a pelagic tunicate.</title>
        <authorList>
            <person name="Denoeud F."/>
            <person name="Henriet S."/>
            <person name="Mungpakdee S."/>
            <person name="Aury J.M."/>
            <person name="Da Silva C."/>
            <person name="Brinkmann H."/>
            <person name="Mikhaleva J."/>
            <person name="Olsen L.C."/>
            <person name="Jubin C."/>
            <person name="Canestro C."/>
            <person name="Bouquet J.M."/>
            <person name="Danks G."/>
            <person name="Poulain J."/>
            <person name="Campsteijn C."/>
            <person name="Adamski M."/>
            <person name="Cross I."/>
            <person name="Yadetie F."/>
            <person name="Muffato M."/>
            <person name="Louis A."/>
            <person name="Butcher S."/>
            <person name="Tsagkogeorga G."/>
            <person name="Konrad A."/>
            <person name="Singh S."/>
            <person name="Jensen M.F."/>
            <person name="Cong E.H."/>
            <person name="Eikeseth-Otteraa H."/>
            <person name="Noel B."/>
            <person name="Anthouard V."/>
            <person name="Porcel B.M."/>
            <person name="Kachouri-Lafond R."/>
            <person name="Nishino A."/>
            <person name="Ugolini M."/>
            <person name="Chourrout P."/>
            <person name="Nishida H."/>
            <person name="Aasland R."/>
            <person name="Huzurbazar S."/>
            <person name="Westhof E."/>
            <person name="Delsuc F."/>
            <person name="Lehrach H."/>
            <person name="Reinhardt R."/>
            <person name="Weissenbach J."/>
            <person name="Roy S.W."/>
            <person name="Artiguenave F."/>
            <person name="Postlethwait J.H."/>
            <person name="Manak J.R."/>
            <person name="Thompson E.M."/>
            <person name="Jaillon O."/>
            <person name="Du Pasquier L."/>
            <person name="Boudinot P."/>
            <person name="Liberles D.A."/>
            <person name="Volff J.N."/>
            <person name="Philippe H."/>
            <person name="Lenhard B."/>
            <person name="Roest Crollius H."/>
            <person name="Wincker P."/>
            <person name="Chourrout D."/>
        </authorList>
    </citation>
    <scope>NUCLEOTIDE SEQUENCE [LARGE SCALE GENOMIC DNA]</scope>
</reference>
<evidence type="ECO:0000256" key="6">
    <source>
        <dbReference type="ARBA" id="ARBA00022989"/>
    </source>
</evidence>
<keyword evidence="9" id="KW-0325">Glycoprotein</keyword>
<comment type="similarity">
    <text evidence="2">Belongs to the sulfotransferase 3 family.</text>
</comment>
<dbReference type="SUPFAM" id="SSF52540">
    <property type="entry name" value="P-loop containing nucleoside triphosphate hydrolases"/>
    <property type="match status" value="1"/>
</dbReference>
<evidence type="ECO:0000256" key="10">
    <source>
        <dbReference type="SAM" id="Phobius"/>
    </source>
</evidence>
<dbReference type="PANTHER" id="PTHR12129">
    <property type="entry name" value="HEPARAN SULFATE 2-O-SULFOTRANSFERASE"/>
    <property type="match status" value="1"/>
</dbReference>
<dbReference type="GO" id="GO:0000139">
    <property type="term" value="C:Golgi membrane"/>
    <property type="evidence" value="ECO:0007669"/>
    <property type="project" value="UniProtKB-SubCell"/>
</dbReference>
<keyword evidence="5" id="KW-0735">Signal-anchor</keyword>
<dbReference type="InterPro" id="IPR005331">
    <property type="entry name" value="Sulfotransferase"/>
</dbReference>
<dbReference type="AlphaFoldDB" id="E4X7R3"/>
<accession>E4X7R3</accession>
<keyword evidence="6 10" id="KW-1133">Transmembrane helix</keyword>
<evidence type="ECO:0000313" key="11">
    <source>
        <dbReference type="EMBL" id="CBY18736.1"/>
    </source>
</evidence>
<evidence type="ECO:0000256" key="3">
    <source>
        <dbReference type="ARBA" id="ARBA00022679"/>
    </source>
</evidence>
<dbReference type="PANTHER" id="PTHR12129:SF15">
    <property type="entry name" value="URONYL 2-SULFOTRANSFERASE"/>
    <property type="match status" value="1"/>
</dbReference>
<evidence type="ECO:0008006" key="13">
    <source>
        <dbReference type="Google" id="ProtNLM"/>
    </source>
</evidence>
<dbReference type="Gene3D" id="3.40.50.300">
    <property type="entry name" value="P-loop containing nucleotide triphosphate hydrolases"/>
    <property type="match status" value="1"/>
</dbReference>
<gene>
    <name evidence="11" type="ORF">GSOID_T00003602001</name>
</gene>
<feature type="transmembrane region" description="Helical" evidence="10">
    <location>
        <begin position="21"/>
        <end position="40"/>
    </location>
</feature>
<keyword evidence="7" id="KW-0333">Golgi apparatus</keyword>